<dbReference type="Pfam" id="PF01803">
    <property type="entry name" value="LIM_bind"/>
    <property type="match status" value="1"/>
</dbReference>
<feature type="compositionally biased region" description="Basic residues" evidence="1">
    <location>
        <begin position="667"/>
        <end position="676"/>
    </location>
</feature>
<feature type="compositionally biased region" description="Low complexity" evidence="1">
    <location>
        <begin position="184"/>
        <end position="218"/>
    </location>
</feature>
<evidence type="ECO:0000313" key="2">
    <source>
        <dbReference type="EMBL" id="KAK5944178.1"/>
    </source>
</evidence>
<feature type="region of interest" description="Disordered" evidence="1">
    <location>
        <begin position="1"/>
        <end position="44"/>
    </location>
</feature>
<feature type="compositionally biased region" description="Pro residues" evidence="1">
    <location>
        <begin position="227"/>
        <end position="247"/>
    </location>
</feature>
<dbReference type="PANTHER" id="PTHR10378">
    <property type="entry name" value="LIM DOMAIN-BINDING PROTEIN"/>
    <property type="match status" value="1"/>
</dbReference>
<dbReference type="InterPro" id="IPR029005">
    <property type="entry name" value="LIM-bd/SEUSS"/>
</dbReference>
<accession>A0ABR0RVA2</accession>
<name>A0ABR0RVA2_9EURO</name>
<feature type="compositionally biased region" description="Polar residues" evidence="1">
    <location>
        <begin position="617"/>
        <end position="638"/>
    </location>
</feature>
<feature type="region of interest" description="Disordered" evidence="1">
    <location>
        <begin position="53"/>
        <end position="72"/>
    </location>
</feature>
<feature type="compositionally biased region" description="Polar residues" evidence="1">
    <location>
        <begin position="589"/>
        <end position="601"/>
    </location>
</feature>
<feature type="region of interest" description="Disordered" evidence="1">
    <location>
        <begin position="184"/>
        <end position="298"/>
    </location>
</feature>
<sequence length="676" mass="75260">MMQASPYPAQPGMGPGHPGMAHGHPMQVQHGGHMAQPNPGMMGGMHPAMSGPQVTQGGPMASGMPPNPGTPAPGGPMQNAMAMAHLGGQGPMFHGNHPQMNMAQMQHINAQAVARQRAMNMMQAQQNGQLGNGMMNLQNMNHGLNAAQLQQMQQMKMPMQQMQHMTPQQQQIVQQQQQYQHQQRMMAQHAAQQQQLMSQQRQQAQQQAQQQHASQQMQLSRSQEPATQPPQPQPTPAPQAQPQPQAQPPSNAQPQQQTPQPKPQQAQTPTTQPQQQNAPTPQIKQGEDEDTQPKPDMTKPQLMLDMAQQSQDFSGQCILQLLSYYDALAYPTRPLDIEYWQEVISKYYSPAGSMRHQIFNNRTQSDKSFQLPYPSLARFYHSHFANGVKKMFMQSFEHAQEPLTNGGYHVVSRKMYLTYEYNDGLRVTTHGTLSVNFDEMQKIEHLHLAIKGWTEYVPRALADGPRSPEQSRQSPKMSKKNLQKNLQRPSLPRSPVIEWGIPQPLLQFLEIAEVMTTMGPLMEYYCRDQSSTPRDALNRFNAENAQMQANRIQNMNSFATNGQVPGQNQRMMQAPNQFQSPAFAHLNLPQNQQSPHMNHTPSPGHGQGGVQMVHQMSAQGSNMSGSQGASTNTSPNVSNKRRRASQIKEEEAAQAPGGDKTKPSPRVGKRQKGAPA</sequence>
<dbReference type="GeneID" id="89996908"/>
<reference evidence="2 3" key="1">
    <citation type="journal article" date="2023" name="Res Sq">
        <title>Genomic and morphological characterization of Knufia obscura isolated from the Mars 2020 spacecraft assembly facility.</title>
        <authorList>
            <person name="Chander A.M."/>
            <person name="Teixeira M.M."/>
            <person name="Singh N.K."/>
            <person name="Williams M.P."/>
            <person name="Parker C.W."/>
            <person name="Leo P."/>
            <person name="Stajich J.E."/>
            <person name="Torok T."/>
            <person name="Tighe S."/>
            <person name="Mason C.E."/>
            <person name="Venkateswaran K."/>
        </authorList>
    </citation>
    <scope>NUCLEOTIDE SEQUENCE [LARGE SCALE GENOMIC DNA]</scope>
    <source>
        <strain evidence="2 3">CCFEE 5817</strain>
    </source>
</reference>
<feature type="compositionally biased region" description="Low complexity" evidence="1">
    <location>
        <begin position="18"/>
        <end position="27"/>
    </location>
</feature>
<evidence type="ECO:0000256" key="1">
    <source>
        <dbReference type="SAM" id="MobiDB-lite"/>
    </source>
</evidence>
<gene>
    <name evidence="2" type="ORF">PMZ80_003459</name>
</gene>
<keyword evidence="3" id="KW-1185">Reference proteome</keyword>
<protein>
    <submittedName>
        <fullName evidence="2">Uncharacterized protein</fullName>
    </submittedName>
</protein>
<feature type="region of interest" description="Disordered" evidence="1">
    <location>
        <begin position="589"/>
        <end position="676"/>
    </location>
</feature>
<dbReference type="RefSeq" id="XP_064732268.1">
    <property type="nucleotide sequence ID" value="XM_064871888.1"/>
</dbReference>
<proteinExistence type="predicted"/>
<feature type="region of interest" description="Disordered" evidence="1">
    <location>
        <begin position="461"/>
        <end position="493"/>
    </location>
</feature>
<evidence type="ECO:0000313" key="3">
    <source>
        <dbReference type="Proteomes" id="UP001334248"/>
    </source>
</evidence>
<dbReference type="Proteomes" id="UP001334248">
    <property type="component" value="Unassembled WGS sequence"/>
</dbReference>
<comment type="caution">
    <text evidence="2">The sequence shown here is derived from an EMBL/GenBank/DDBJ whole genome shotgun (WGS) entry which is preliminary data.</text>
</comment>
<organism evidence="2 3">
    <name type="scientific">Knufia obscura</name>
    <dbReference type="NCBI Taxonomy" id="1635080"/>
    <lineage>
        <taxon>Eukaryota</taxon>
        <taxon>Fungi</taxon>
        <taxon>Dikarya</taxon>
        <taxon>Ascomycota</taxon>
        <taxon>Pezizomycotina</taxon>
        <taxon>Eurotiomycetes</taxon>
        <taxon>Chaetothyriomycetidae</taxon>
        <taxon>Chaetothyriales</taxon>
        <taxon>Trichomeriaceae</taxon>
        <taxon>Knufia</taxon>
    </lineage>
</organism>
<feature type="compositionally biased region" description="Low complexity" evidence="1">
    <location>
        <begin position="248"/>
        <end position="282"/>
    </location>
</feature>
<dbReference type="EMBL" id="JAVHJV010000003">
    <property type="protein sequence ID" value="KAK5944178.1"/>
    <property type="molecule type" value="Genomic_DNA"/>
</dbReference>